<dbReference type="SUPFAM" id="SSF55874">
    <property type="entry name" value="ATPase domain of HSP90 chaperone/DNA topoisomerase II/histidine kinase"/>
    <property type="match status" value="1"/>
</dbReference>
<feature type="domain" description="PAC" evidence="14">
    <location>
        <begin position="315"/>
        <end position="367"/>
    </location>
</feature>
<organism evidence="16 17">
    <name type="scientific">Uliginosibacterium aquaticum</name>
    <dbReference type="NCBI Taxonomy" id="2731212"/>
    <lineage>
        <taxon>Bacteria</taxon>
        <taxon>Pseudomonadati</taxon>
        <taxon>Pseudomonadota</taxon>
        <taxon>Betaproteobacteria</taxon>
        <taxon>Rhodocyclales</taxon>
        <taxon>Zoogloeaceae</taxon>
        <taxon>Uliginosibacterium</taxon>
    </lineage>
</organism>
<keyword evidence="11" id="KW-1133">Transmembrane helix</keyword>
<evidence type="ECO:0000313" key="16">
    <source>
        <dbReference type="EMBL" id="NSL55847.1"/>
    </source>
</evidence>
<dbReference type="PROSITE" id="PS50113">
    <property type="entry name" value="PAC"/>
    <property type="match status" value="2"/>
</dbReference>
<reference evidence="16 17" key="1">
    <citation type="submission" date="2020-06" db="EMBL/GenBank/DDBJ databases">
        <title>Draft genome of Uliginosibacterium sp. IMCC34675.</title>
        <authorList>
            <person name="Song J."/>
        </authorList>
    </citation>
    <scope>NUCLEOTIDE SEQUENCE [LARGE SCALE GENOMIC DNA]</scope>
    <source>
        <strain evidence="16 17">IMCC34675</strain>
    </source>
</reference>
<dbReference type="SMART" id="SM00086">
    <property type="entry name" value="PAC"/>
    <property type="match status" value="2"/>
</dbReference>
<keyword evidence="9" id="KW-0902">Two-component regulatory system</keyword>
<comment type="catalytic activity">
    <reaction evidence="1">
        <text>ATP + protein L-histidine = ADP + protein N-phospho-L-histidine.</text>
        <dbReference type="EC" id="2.7.13.3"/>
    </reaction>
</comment>
<dbReference type="Gene3D" id="3.30.565.10">
    <property type="entry name" value="Histidine kinase-like ATPase, C-terminal domain"/>
    <property type="match status" value="1"/>
</dbReference>
<dbReference type="SMART" id="SM00304">
    <property type="entry name" value="HAMP"/>
    <property type="match status" value="1"/>
</dbReference>
<keyword evidence="11" id="KW-0472">Membrane</keyword>
<comment type="caution">
    <text evidence="16">The sequence shown here is derived from an EMBL/GenBank/DDBJ whole genome shotgun (WGS) entry which is preliminary data.</text>
</comment>
<dbReference type="SUPFAM" id="SSF47384">
    <property type="entry name" value="Homodimeric domain of signal transducing histidine kinase"/>
    <property type="match status" value="1"/>
</dbReference>
<sequence length="1071" mass="117993">MTVRRAVVTAVLLGMLLPALVVGFYLARVSYADKLRSEVALTLQHDADVIALGVRESLWALDSESAAALVEAVMKESALVTVEILDPHLGRFVFREFPERREGVVHVLERQVMHRGETIGRVRIELSEAPLRSALLNQILGFGSLLALQVIISVVLILFVLQRRVGRPLLRLGEEAVSLARGELDKPIIPSRRDEIGDVEAQLEVTRQALQGLFHTLEQKNRALEVDLRERMRVEAALRDREQRLRTLVEQSPLAVIEFDLGWHILDWNEAAVRIFGWRREEVLGRHAGMLVANSKDARDNLSVNQLLERSVASPHIKLACKRSDAAGVTCQWYNSLIRDSAGTGQRIVAMVEDITERQRSDDEIRRLATVVRLTSNLVALTDASGRIEWINHAFAERCSGHASEVRGQALVDVLQAQELTGETSRASAIEAAMNNGRHLTELEMPCRGQDGQSFWVSLELQPLRDDNEQIIQWVALMTDVTERRHTTDALRAIARLGGELSPGMFLEQLLGVIARGCGAQAAYLATHTRDGVDISASLCAPGWSLVGGHHPGRTTLAAYAERTGALLLNTGAYEAISRDAVSWGCSLTQALILEPVVDSQQQVSGHLTLLFDSPLVATEAAQSLAALGAARASTEFQRLLTLEALRHSEQKFSSIFQYSPIPIGVLRRSDSVCLDVNPSFLQNFGYPRHEVVGQPVLATPIYTDQREREWVLQLLNEAGEVSGADMRLRTCEGEIRDCQIYVRQISMDEEPCLLVATVDVTSLLEAQRQVEELNQSLEKRVTERTHDLATTNAELEKTLERLKRTLDELVRSEKLAALGSLVAGIAHELNTPIGNSLMVASTLHDVNQSFREQMEAGLRRSTLDNYVAESESAADILLRNLQRAAELISSFKQVAVDQTSSQRRRFELAEVVSEIVVTMQPVFRKTSHSIETEIPAGISLDSYPGPLGQVIANLLNNTILHAFEGRERGTVRLRAELDGSGGVIFTCQDDGIGIHANNLRRIFDPFFTTKLGRDGTGLGLNIVHNIVTGILGGEITVDSSPGQGSCFRICIPLKAPAQEDTPVPPKASAT</sequence>
<dbReference type="SMART" id="SM00091">
    <property type="entry name" value="PAS"/>
    <property type="match status" value="3"/>
</dbReference>
<dbReference type="CDD" id="cd06225">
    <property type="entry name" value="HAMP"/>
    <property type="match status" value="1"/>
</dbReference>
<keyword evidence="5" id="KW-0808">Transferase</keyword>
<feature type="domain" description="PAS" evidence="13">
    <location>
        <begin position="649"/>
        <end position="708"/>
    </location>
</feature>
<dbReference type="CDD" id="cd00082">
    <property type="entry name" value="HisKA"/>
    <property type="match status" value="1"/>
</dbReference>
<dbReference type="InterPro" id="IPR013767">
    <property type="entry name" value="PAS_fold"/>
</dbReference>
<evidence type="ECO:0000256" key="2">
    <source>
        <dbReference type="ARBA" id="ARBA00004370"/>
    </source>
</evidence>
<dbReference type="PANTHER" id="PTHR43065:SF47">
    <property type="match status" value="1"/>
</dbReference>
<dbReference type="EMBL" id="JABCSC020000003">
    <property type="protein sequence ID" value="NSL55847.1"/>
    <property type="molecule type" value="Genomic_DNA"/>
</dbReference>
<dbReference type="PRINTS" id="PR00344">
    <property type="entry name" value="BCTRLSENSOR"/>
</dbReference>
<dbReference type="InterPro" id="IPR000700">
    <property type="entry name" value="PAS-assoc_C"/>
</dbReference>
<dbReference type="CDD" id="cd00130">
    <property type="entry name" value="PAS"/>
    <property type="match status" value="3"/>
</dbReference>
<dbReference type="Pfam" id="PF02518">
    <property type="entry name" value="HATPase_c"/>
    <property type="match status" value="1"/>
</dbReference>
<dbReference type="NCBIfam" id="TIGR00229">
    <property type="entry name" value="sensory_box"/>
    <property type="match status" value="3"/>
</dbReference>
<evidence type="ECO:0000256" key="5">
    <source>
        <dbReference type="ARBA" id="ARBA00022679"/>
    </source>
</evidence>
<feature type="coiled-coil region" evidence="10">
    <location>
        <begin position="761"/>
        <end position="816"/>
    </location>
</feature>
<dbReference type="Gene3D" id="3.30.450.20">
    <property type="entry name" value="PAS domain"/>
    <property type="match status" value="3"/>
</dbReference>
<dbReference type="SUPFAM" id="SSF55781">
    <property type="entry name" value="GAF domain-like"/>
    <property type="match status" value="1"/>
</dbReference>
<keyword evidence="6" id="KW-0547">Nucleotide-binding</keyword>
<feature type="transmembrane region" description="Helical" evidence="11">
    <location>
        <begin position="6"/>
        <end position="27"/>
    </location>
</feature>
<evidence type="ECO:0000256" key="7">
    <source>
        <dbReference type="ARBA" id="ARBA00022777"/>
    </source>
</evidence>
<dbReference type="InterPro" id="IPR036890">
    <property type="entry name" value="HATPase_C_sf"/>
</dbReference>
<feature type="domain" description="PAC" evidence="14">
    <location>
        <begin position="441"/>
        <end position="493"/>
    </location>
</feature>
<dbReference type="InterPro" id="IPR003661">
    <property type="entry name" value="HisK_dim/P_dom"/>
</dbReference>
<dbReference type="PROSITE" id="PS50112">
    <property type="entry name" value="PAS"/>
    <property type="match status" value="2"/>
</dbReference>
<evidence type="ECO:0000259" key="13">
    <source>
        <dbReference type="PROSITE" id="PS50112"/>
    </source>
</evidence>
<dbReference type="InterPro" id="IPR003660">
    <property type="entry name" value="HAMP_dom"/>
</dbReference>
<feature type="transmembrane region" description="Helical" evidence="11">
    <location>
        <begin position="139"/>
        <end position="161"/>
    </location>
</feature>
<dbReference type="InterPro" id="IPR003594">
    <property type="entry name" value="HATPase_dom"/>
</dbReference>
<evidence type="ECO:0000256" key="10">
    <source>
        <dbReference type="SAM" id="Coils"/>
    </source>
</evidence>
<dbReference type="EC" id="2.7.13.3" evidence="3"/>
<dbReference type="PROSITE" id="PS50109">
    <property type="entry name" value="HIS_KIN"/>
    <property type="match status" value="1"/>
</dbReference>
<keyword evidence="8" id="KW-0067">ATP-binding</keyword>
<dbReference type="Pfam" id="PF13426">
    <property type="entry name" value="PAS_9"/>
    <property type="match status" value="1"/>
</dbReference>
<evidence type="ECO:0000313" key="17">
    <source>
        <dbReference type="Proteomes" id="UP000778523"/>
    </source>
</evidence>
<evidence type="ECO:0000256" key="4">
    <source>
        <dbReference type="ARBA" id="ARBA00022553"/>
    </source>
</evidence>
<keyword evidence="17" id="KW-1185">Reference proteome</keyword>
<dbReference type="RefSeq" id="WP_170022230.1">
    <property type="nucleotide sequence ID" value="NZ_JABCSC020000003.1"/>
</dbReference>
<name>A0ABX2IH61_9RHOO</name>
<evidence type="ECO:0000259" key="12">
    <source>
        <dbReference type="PROSITE" id="PS50109"/>
    </source>
</evidence>
<feature type="domain" description="PAS" evidence="13">
    <location>
        <begin position="241"/>
        <end position="315"/>
    </location>
</feature>
<dbReference type="InterPro" id="IPR001610">
    <property type="entry name" value="PAC"/>
</dbReference>
<keyword evidence="4" id="KW-0597">Phosphoprotein</keyword>
<dbReference type="Proteomes" id="UP000778523">
    <property type="component" value="Unassembled WGS sequence"/>
</dbReference>
<keyword evidence="11" id="KW-0812">Transmembrane</keyword>
<evidence type="ECO:0000259" key="15">
    <source>
        <dbReference type="PROSITE" id="PS50885"/>
    </source>
</evidence>
<dbReference type="PROSITE" id="PS50885">
    <property type="entry name" value="HAMP"/>
    <property type="match status" value="1"/>
</dbReference>
<dbReference type="Pfam" id="PF00672">
    <property type="entry name" value="HAMP"/>
    <property type="match status" value="1"/>
</dbReference>
<dbReference type="InterPro" id="IPR036097">
    <property type="entry name" value="HisK_dim/P_sf"/>
</dbReference>
<proteinExistence type="predicted"/>
<evidence type="ECO:0000256" key="11">
    <source>
        <dbReference type="SAM" id="Phobius"/>
    </source>
</evidence>
<dbReference type="SMART" id="SM00387">
    <property type="entry name" value="HATPase_c"/>
    <property type="match status" value="1"/>
</dbReference>
<evidence type="ECO:0000256" key="1">
    <source>
        <dbReference type="ARBA" id="ARBA00000085"/>
    </source>
</evidence>
<dbReference type="Gene3D" id="1.10.287.130">
    <property type="match status" value="1"/>
</dbReference>
<gene>
    <name evidence="16" type="ORF">HJ583_012480</name>
</gene>
<keyword evidence="10" id="KW-0175">Coiled coil</keyword>
<evidence type="ECO:0000256" key="6">
    <source>
        <dbReference type="ARBA" id="ARBA00022741"/>
    </source>
</evidence>
<evidence type="ECO:0000259" key="14">
    <source>
        <dbReference type="PROSITE" id="PS50113"/>
    </source>
</evidence>
<dbReference type="Pfam" id="PF00989">
    <property type="entry name" value="PAS"/>
    <property type="match status" value="2"/>
</dbReference>
<dbReference type="InterPro" id="IPR000014">
    <property type="entry name" value="PAS"/>
</dbReference>
<dbReference type="SUPFAM" id="SSF55785">
    <property type="entry name" value="PYP-like sensor domain (PAS domain)"/>
    <property type="match status" value="3"/>
</dbReference>
<dbReference type="InterPro" id="IPR035965">
    <property type="entry name" value="PAS-like_dom_sf"/>
</dbReference>
<dbReference type="InterPro" id="IPR005467">
    <property type="entry name" value="His_kinase_dom"/>
</dbReference>
<keyword evidence="7" id="KW-0418">Kinase</keyword>
<comment type="subcellular location">
    <subcellularLocation>
        <location evidence="2">Membrane</location>
    </subcellularLocation>
</comment>
<evidence type="ECO:0000256" key="8">
    <source>
        <dbReference type="ARBA" id="ARBA00022840"/>
    </source>
</evidence>
<protein>
    <recommendedName>
        <fullName evidence="3">histidine kinase</fullName>
        <ecNumber evidence="3">2.7.13.3</ecNumber>
    </recommendedName>
</protein>
<dbReference type="PANTHER" id="PTHR43065">
    <property type="entry name" value="SENSOR HISTIDINE KINASE"/>
    <property type="match status" value="1"/>
</dbReference>
<evidence type="ECO:0000256" key="9">
    <source>
        <dbReference type="ARBA" id="ARBA00023012"/>
    </source>
</evidence>
<accession>A0ABX2IH61</accession>
<feature type="domain" description="HAMP" evidence="15">
    <location>
        <begin position="163"/>
        <end position="215"/>
    </location>
</feature>
<dbReference type="Gene3D" id="6.10.340.10">
    <property type="match status" value="1"/>
</dbReference>
<dbReference type="InterPro" id="IPR004358">
    <property type="entry name" value="Sig_transdc_His_kin-like_C"/>
</dbReference>
<feature type="domain" description="Histidine kinase" evidence="12">
    <location>
        <begin position="825"/>
        <end position="1056"/>
    </location>
</feature>
<evidence type="ECO:0000256" key="3">
    <source>
        <dbReference type="ARBA" id="ARBA00012438"/>
    </source>
</evidence>